<evidence type="ECO:0000256" key="4">
    <source>
        <dbReference type="RuleBase" id="RU003718"/>
    </source>
</evidence>
<dbReference type="PANTHER" id="PTHR48048">
    <property type="entry name" value="GLYCOSYLTRANSFERASE"/>
    <property type="match status" value="1"/>
</dbReference>
<accession>A0AAU9SQA6</accession>
<organism evidence="6 7">
    <name type="scientific">Thlaspi arvense</name>
    <name type="common">Field penny-cress</name>
    <dbReference type="NCBI Taxonomy" id="13288"/>
    <lineage>
        <taxon>Eukaryota</taxon>
        <taxon>Viridiplantae</taxon>
        <taxon>Streptophyta</taxon>
        <taxon>Embryophyta</taxon>
        <taxon>Tracheophyta</taxon>
        <taxon>Spermatophyta</taxon>
        <taxon>Magnoliopsida</taxon>
        <taxon>eudicotyledons</taxon>
        <taxon>Gunneridae</taxon>
        <taxon>Pentapetalae</taxon>
        <taxon>rosids</taxon>
        <taxon>malvids</taxon>
        <taxon>Brassicales</taxon>
        <taxon>Brassicaceae</taxon>
        <taxon>Thlaspideae</taxon>
        <taxon>Thlaspi</taxon>
    </lineage>
</organism>
<sequence>MKTAELVFIPFPVVGHLFSAVEIAKLLASRDQRLSITVLLMHFPFETKTYKPETSIPQRIRFVDLPNDDSMLERFPMRGHGFLTEFIKLQKPHVRNAVSQLISEYSESTQLAGFVLDMFCTSSMMEVADEFGVPAYSFFTSGAAFLGLLLHLYTLQEDFGKDLTEFKDSDIELPVPAFSNQLPTKVLPAEVFDKENGGFAMFNTVVSKLKKTKGILINTFEELESHAVKSLRDDHTVPPVYPVGPIVNLDNKKSEKAIMTWLDDQPLLSVVFLCFGSRGSFEEDQVKEIAHALERAGHPFLWSLRRPPAKGKIEVPREYENPNEILPEGFMVRTAEIGKVIGWAPQVAVLSHPAVRGFVSHCGWNSTLESLWWGVPVATWPLYAEQQMNAFLMVREFGLAVEIKLDYEKEFYKGEGPPVLVTAEEIENGIKRLMEGDESVEIRERVKEMSKKSRTAMKEGGSSHAHLGQFIEAVIDNVS</sequence>
<evidence type="ECO:0000313" key="7">
    <source>
        <dbReference type="Proteomes" id="UP000836841"/>
    </source>
</evidence>
<dbReference type="CDD" id="cd03784">
    <property type="entry name" value="GT1_Gtf-like"/>
    <property type="match status" value="1"/>
</dbReference>
<dbReference type="FunFam" id="3.40.50.2000:FF:000080">
    <property type="entry name" value="Glycosyltransferase"/>
    <property type="match status" value="1"/>
</dbReference>
<reference evidence="6 7" key="1">
    <citation type="submission" date="2022-03" db="EMBL/GenBank/DDBJ databases">
        <authorList>
            <person name="Nunn A."/>
            <person name="Chopra R."/>
            <person name="Nunn A."/>
            <person name="Contreras Garrido A."/>
        </authorList>
    </citation>
    <scope>NUCLEOTIDE SEQUENCE [LARGE SCALE GENOMIC DNA]</scope>
</reference>
<dbReference type="SUPFAM" id="SSF53756">
    <property type="entry name" value="UDP-Glycosyltransferase/glycogen phosphorylase"/>
    <property type="match status" value="1"/>
</dbReference>
<evidence type="ECO:0000256" key="5">
    <source>
        <dbReference type="RuleBase" id="RU362057"/>
    </source>
</evidence>
<evidence type="ECO:0000256" key="1">
    <source>
        <dbReference type="ARBA" id="ARBA00009995"/>
    </source>
</evidence>
<dbReference type="Pfam" id="PF00201">
    <property type="entry name" value="UDPGT"/>
    <property type="match status" value="1"/>
</dbReference>
<dbReference type="EMBL" id="CAJVSB020000858">
    <property type="protein sequence ID" value="CAH2068884.1"/>
    <property type="molecule type" value="Genomic_DNA"/>
</dbReference>
<keyword evidence="3 4" id="KW-0808">Transferase</keyword>
<proteinExistence type="inferred from homology"/>
<evidence type="ECO:0000256" key="2">
    <source>
        <dbReference type="ARBA" id="ARBA00022676"/>
    </source>
</evidence>
<comment type="similarity">
    <text evidence="1 4">Belongs to the UDP-glycosyltransferase family.</text>
</comment>
<dbReference type="GO" id="GO:0035251">
    <property type="term" value="F:UDP-glucosyltransferase activity"/>
    <property type="evidence" value="ECO:0007669"/>
    <property type="project" value="InterPro"/>
</dbReference>
<dbReference type="PROSITE" id="PS00375">
    <property type="entry name" value="UDPGT"/>
    <property type="match status" value="1"/>
</dbReference>
<dbReference type="Gene3D" id="3.40.50.2000">
    <property type="entry name" value="Glycogen Phosphorylase B"/>
    <property type="match status" value="2"/>
</dbReference>
<evidence type="ECO:0000256" key="3">
    <source>
        <dbReference type="ARBA" id="ARBA00022679"/>
    </source>
</evidence>
<dbReference type="PANTHER" id="PTHR48048:SF45">
    <property type="entry name" value="GLYCOSYLTRANSFERASE"/>
    <property type="match status" value="1"/>
</dbReference>
<keyword evidence="2 4" id="KW-0328">Glycosyltransferase</keyword>
<dbReference type="AlphaFoldDB" id="A0AAU9SQA6"/>
<dbReference type="InterPro" id="IPR050481">
    <property type="entry name" value="UDP-glycosyltransf_plant"/>
</dbReference>
<protein>
    <recommendedName>
        <fullName evidence="5">Glycosyltransferase</fullName>
        <ecNumber evidence="5">2.4.1.-</ecNumber>
    </recommendedName>
</protein>
<evidence type="ECO:0000313" key="6">
    <source>
        <dbReference type="EMBL" id="CAH2068884.1"/>
    </source>
</evidence>
<gene>
    <name evidence="6" type="ORF">TAV2_LOCUS18414</name>
</gene>
<dbReference type="Proteomes" id="UP000836841">
    <property type="component" value="Unassembled WGS sequence"/>
</dbReference>
<name>A0AAU9SQA6_THLAR</name>
<dbReference type="InterPro" id="IPR002213">
    <property type="entry name" value="UDP_glucos_trans"/>
</dbReference>
<dbReference type="EC" id="2.4.1.-" evidence="5"/>
<dbReference type="FunFam" id="3.40.50.2000:FF:000060">
    <property type="entry name" value="Glycosyltransferase"/>
    <property type="match status" value="1"/>
</dbReference>
<comment type="caution">
    <text evidence="6">The sequence shown here is derived from an EMBL/GenBank/DDBJ whole genome shotgun (WGS) entry which is preliminary data.</text>
</comment>
<keyword evidence="7" id="KW-1185">Reference proteome</keyword>
<dbReference type="InterPro" id="IPR035595">
    <property type="entry name" value="UDP_glycos_trans_CS"/>
</dbReference>